<feature type="compositionally biased region" description="Polar residues" evidence="1">
    <location>
        <begin position="323"/>
        <end position="351"/>
    </location>
</feature>
<feature type="compositionally biased region" description="Low complexity" evidence="1">
    <location>
        <begin position="394"/>
        <end position="413"/>
    </location>
</feature>
<evidence type="ECO:0000313" key="4">
    <source>
        <dbReference type="Proteomes" id="UP001274830"/>
    </source>
</evidence>
<accession>A0AAE1BZX3</accession>
<proteinExistence type="predicted"/>
<feature type="compositionally biased region" description="Polar residues" evidence="1">
    <location>
        <begin position="42"/>
        <end position="56"/>
    </location>
</feature>
<feature type="region of interest" description="Disordered" evidence="1">
    <location>
        <begin position="439"/>
        <end position="523"/>
    </location>
</feature>
<feature type="region of interest" description="Disordered" evidence="1">
    <location>
        <begin position="1"/>
        <end position="105"/>
    </location>
</feature>
<feature type="compositionally biased region" description="Polar residues" evidence="1">
    <location>
        <begin position="475"/>
        <end position="501"/>
    </location>
</feature>
<feature type="compositionally biased region" description="Polar residues" evidence="1">
    <location>
        <begin position="277"/>
        <end position="294"/>
    </location>
</feature>
<feature type="compositionally biased region" description="Basic and acidic residues" evidence="1">
    <location>
        <begin position="27"/>
        <end position="39"/>
    </location>
</feature>
<feature type="domain" description="CRIB" evidence="2">
    <location>
        <begin position="132"/>
        <end position="145"/>
    </location>
</feature>
<keyword evidence="4" id="KW-1185">Reference proteome</keyword>
<dbReference type="Proteomes" id="UP001274830">
    <property type="component" value="Unassembled WGS sequence"/>
</dbReference>
<evidence type="ECO:0000256" key="1">
    <source>
        <dbReference type="SAM" id="MobiDB-lite"/>
    </source>
</evidence>
<dbReference type="AlphaFoldDB" id="A0AAE1BZX3"/>
<feature type="region of interest" description="Disordered" evidence="1">
    <location>
        <begin position="627"/>
        <end position="709"/>
    </location>
</feature>
<feature type="compositionally biased region" description="Basic and acidic residues" evidence="1">
    <location>
        <begin position="1"/>
        <end position="17"/>
    </location>
</feature>
<dbReference type="EMBL" id="JAUTXT010000024">
    <property type="protein sequence ID" value="KAK3673670.1"/>
    <property type="molecule type" value="Genomic_DNA"/>
</dbReference>
<feature type="compositionally biased region" description="Low complexity" evidence="1">
    <location>
        <begin position="509"/>
        <end position="523"/>
    </location>
</feature>
<sequence length="732" mass="79117">MSWFTRGKDEEIQDGPRRRTSNLSSTRSKETLPSHDDLPPRASTSLSFRYTRSRLQSLPERSHTFANPSGTNRTTQDDLSAKSATAATLPAQTHTSRVRSRAESANAQPLLLSRDAFLSSEDYRIYLKKSSISLPYNFEHITHTAAQELPPLDTVTERDLPARFWSLSAYRRPTRHLTGIQADDLSHKLPVMGITRGAQSSRPASPTLCELDIDRPVAVESLCDSESLGSPLGKLDVGKALPMLPSSLMSDGVDAPLERKSSIATLNDTRLHLLSQMPSLDQLSPPTKKSQNLGTYKPKGAPRQAPPKPLDLVSHPQARDANASDSPRVSSDVESPTEIMSPTTSPRLSQTDSHRPPHYTGPASISVSSIATTASTMSAQSRPSTRAMVTLESPMASPVMASPPRSSNSRAARTLSADSWEADVEFSYQMEAESTCDFQWNGSTRHDSRSTLTPGERASSRPASRKVFPRPPSTRPGSAQSTIRSAVSRKTSRETLLSKQSPVGHRGFSAARTSSRSSLRPPASLGLGANGGMNAASVLSPIFSVAGADSPALPSPVSPVSPAYEPKQAPIQEVQEYSREYLSDPESINRSSSSCSSGDTTSYRSVPSVRRDPARWSFASANSVPELMQSKHRSKSGLQQSTTARQLDTVPASPAKGNGEGDLAGRPSPPPQQQLPPLPVYDPTRSSSQLSDHNAVRQAAGRAMQRLSASKPFSHFNAVHEIRPGKADERWI</sequence>
<gene>
    <name evidence="3" type="ORF">LTR78_006575</name>
</gene>
<feature type="region of interest" description="Disordered" evidence="1">
    <location>
        <begin position="579"/>
        <end position="610"/>
    </location>
</feature>
<dbReference type="InterPro" id="IPR000095">
    <property type="entry name" value="CRIB_dom"/>
</dbReference>
<feature type="compositionally biased region" description="Polar residues" evidence="1">
    <location>
        <begin position="81"/>
        <end position="95"/>
    </location>
</feature>
<dbReference type="PROSITE" id="PS50108">
    <property type="entry name" value="CRIB"/>
    <property type="match status" value="1"/>
</dbReference>
<name>A0AAE1BZX3_9PEZI</name>
<feature type="compositionally biased region" description="Low complexity" evidence="1">
    <location>
        <begin position="588"/>
        <end position="605"/>
    </location>
</feature>
<feature type="compositionally biased region" description="Polar residues" evidence="1">
    <location>
        <begin position="636"/>
        <end position="646"/>
    </location>
</feature>
<comment type="caution">
    <text evidence="3">The sequence shown here is derived from an EMBL/GenBank/DDBJ whole genome shotgun (WGS) entry which is preliminary data.</text>
</comment>
<organism evidence="3 4">
    <name type="scientific">Recurvomyces mirabilis</name>
    <dbReference type="NCBI Taxonomy" id="574656"/>
    <lineage>
        <taxon>Eukaryota</taxon>
        <taxon>Fungi</taxon>
        <taxon>Dikarya</taxon>
        <taxon>Ascomycota</taxon>
        <taxon>Pezizomycotina</taxon>
        <taxon>Dothideomycetes</taxon>
        <taxon>Dothideomycetidae</taxon>
        <taxon>Mycosphaerellales</taxon>
        <taxon>Teratosphaeriaceae</taxon>
        <taxon>Recurvomyces</taxon>
    </lineage>
</organism>
<protein>
    <recommendedName>
        <fullName evidence="2">CRIB domain-containing protein</fullName>
    </recommendedName>
</protein>
<evidence type="ECO:0000313" key="3">
    <source>
        <dbReference type="EMBL" id="KAK3673670.1"/>
    </source>
</evidence>
<feature type="compositionally biased region" description="Polar residues" evidence="1">
    <location>
        <begin position="64"/>
        <end position="74"/>
    </location>
</feature>
<reference evidence="3" key="1">
    <citation type="submission" date="2023-07" db="EMBL/GenBank/DDBJ databases">
        <title>Black Yeasts Isolated from many extreme environments.</title>
        <authorList>
            <person name="Coleine C."/>
            <person name="Stajich J.E."/>
            <person name="Selbmann L."/>
        </authorList>
    </citation>
    <scope>NUCLEOTIDE SEQUENCE</scope>
    <source>
        <strain evidence="3">CCFEE 5485</strain>
    </source>
</reference>
<evidence type="ECO:0000259" key="2">
    <source>
        <dbReference type="PROSITE" id="PS50108"/>
    </source>
</evidence>
<feature type="region of interest" description="Disordered" evidence="1">
    <location>
        <begin position="394"/>
        <end position="414"/>
    </location>
</feature>
<feature type="compositionally biased region" description="Pro residues" evidence="1">
    <location>
        <begin position="667"/>
        <end position="680"/>
    </location>
</feature>
<feature type="region of interest" description="Disordered" evidence="1">
    <location>
        <begin position="277"/>
        <end position="364"/>
    </location>
</feature>